<comment type="caution">
    <text evidence="1">The sequence shown here is derived from an EMBL/GenBank/DDBJ whole genome shotgun (WGS) entry which is preliminary data.</text>
</comment>
<dbReference type="EMBL" id="JABSTU010000004">
    <property type="protein sequence ID" value="KAH8033200.1"/>
    <property type="molecule type" value="Genomic_DNA"/>
</dbReference>
<proteinExistence type="predicted"/>
<evidence type="ECO:0000313" key="1">
    <source>
        <dbReference type="EMBL" id="KAH8033200.1"/>
    </source>
</evidence>
<name>A0A9J6EGQ6_RHIMP</name>
<protein>
    <submittedName>
        <fullName evidence="1">Uncharacterized protein</fullName>
    </submittedName>
</protein>
<accession>A0A9J6EGQ6</accession>
<dbReference type="Proteomes" id="UP000821866">
    <property type="component" value="Chromosome 2"/>
</dbReference>
<dbReference type="VEuPathDB" id="VectorBase:LOC119161833"/>
<dbReference type="OMA" id="WFVDCYR"/>
<evidence type="ECO:0000313" key="2">
    <source>
        <dbReference type="Proteomes" id="UP000821866"/>
    </source>
</evidence>
<organism evidence="1 2">
    <name type="scientific">Rhipicephalus microplus</name>
    <name type="common">Cattle tick</name>
    <name type="synonym">Boophilus microplus</name>
    <dbReference type="NCBI Taxonomy" id="6941"/>
    <lineage>
        <taxon>Eukaryota</taxon>
        <taxon>Metazoa</taxon>
        <taxon>Ecdysozoa</taxon>
        <taxon>Arthropoda</taxon>
        <taxon>Chelicerata</taxon>
        <taxon>Arachnida</taxon>
        <taxon>Acari</taxon>
        <taxon>Parasitiformes</taxon>
        <taxon>Ixodida</taxon>
        <taxon>Ixodoidea</taxon>
        <taxon>Ixodidae</taxon>
        <taxon>Rhipicephalinae</taxon>
        <taxon>Rhipicephalus</taxon>
        <taxon>Boophilus</taxon>
    </lineage>
</organism>
<reference evidence="1" key="2">
    <citation type="submission" date="2021-09" db="EMBL/GenBank/DDBJ databases">
        <authorList>
            <person name="Jia N."/>
            <person name="Wang J."/>
            <person name="Shi W."/>
            <person name="Du L."/>
            <person name="Sun Y."/>
            <person name="Zhan W."/>
            <person name="Jiang J."/>
            <person name="Wang Q."/>
            <person name="Zhang B."/>
            <person name="Ji P."/>
            <person name="Sakyi L.B."/>
            <person name="Cui X."/>
            <person name="Yuan T."/>
            <person name="Jiang B."/>
            <person name="Yang W."/>
            <person name="Lam T.T.-Y."/>
            <person name="Chang Q."/>
            <person name="Ding S."/>
            <person name="Wang X."/>
            <person name="Zhu J."/>
            <person name="Ruan X."/>
            <person name="Zhao L."/>
            <person name="Wei J."/>
            <person name="Que T."/>
            <person name="Du C."/>
            <person name="Cheng J."/>
            <person name="Dai P."/>
            <person name="Han X."/>
            <person name="Huang E."/>
            <person name="Gao Y."/>
            <person name="Liu J."/>
            <person name="Shao H."/>
            <person name="Ye R."/>
            <person name="Li L."/>
            <person name="Wei W."/>
            <person name="Wang X."/>
            <person name="Wang C."/>
            <person name="Huo Q."/>
            <person name="Li W."/>
            <person name="Guo W."/>
            <person name="Chen H."/>
            <person name="Chen S."/>
            <person name="Zhou L."/>
            <person name="Zhou L."/>
            <person name="Ni X."/>
            <person name="Tian J."/>
            <person name="Zhou Y."/>
            <person name="Sheng Y."/>
            <person name="Liu T."/>
            <person name="Pan Y."/>
            <person name="Xia L."/>
            <person name="Li J."/>
            <person name="Zhao F."/>
            <person name="Cao W."/>
        </authorList>
    </citation>
    <scope>NUCLEOTIDE SEQUENCE</scope>
    <source>
        <strain evidence="1">Rmic-2018</strain>
        <tissue evidence="1">Larvae</tissue>
    </source>
</reference>
<dbReference type="OrthoDB" id="10391542at2759"/>
<reference evidence="1" key="1">
    <citation type="journal article" date="2020" name="Cell">
        <title>Large-Scale Comparative Analyses of Tick Genomes Elucidate Their Genetic Diversity and Vector Capacities.</title>
        <authorList>
            <consortium name="Tick Genome and Microbiome Consortium (TIGMIC)"/>
            <person name="Jia N."/>
            <person name="Wang J."/>
            <person name="Shi W."/>
            <person name="Du L."/>
            <person name="Sun Y."/>
            <person name="Zhan W."/>
            <person name="Jiang J.F."/>
            <person name="Wang Q."/>
            <person name="Zhang B."/>
            <person name="Ji P."/>
            <person name="Bell-Sakyi L."/>
            <person name="Cui X.M."/>
            <person name="Yuan T.T."/>
            <person name="Jiang B.G."/>
            <person name="Yang W.F."/>
            <person name="Lam T.T."/>
            <person name="Chang Q.C."/>
            <person name="Ding S.J."/>
            <person name="Wang X.J."/>
            <person name="Zhu J.G."/>
            <person name="Ruan X.D."/>
            <person name="Zhao L."/>
            <person name="Wei J.T."/>
            <person name="Ye R.Z."/>
            <person name="Que T.C."/>
            <person name="Du C.H."/>
            <person name="Zhou Y.H."/>
            <person name="Cheng J.X."/>
            <person name="Dai P.F."/>
            <person name="Guo W.B."/>
            <person name="Han X.H."/>
            <person name="Huang E.J."/>
            <person name="Li L.F."/>
            <person name="Wei W."/>
            <person name="Gao Y.C."/>
            <person name="Liu J.Z."/>
            <person name="Shao H.Z."/>
            <person name="Wang X."/>
            <person name="Wang C.C."/>
            <person name="Yang T.C."/>
            <person name="Huo Q.B."/>
            <person name="Li W."/>
            <person name="Chen H.Y."/>
            <person name="Chen S.E."/>
            <person name="Zhou L.G."/>
            <person name="Ni X.B."/>
            <person name="Tian J.H."/>
            <person name="Sheng Y."/>
            <person name="Liu T."/>
            <person name="Pan Y.S."/>
            <person name="Xia L.Y."/>
            <person name="Li J."/>
            <person name="Zhao F."/>
            <person name="Cao W.C."/>
        </authorList>
    </citation>
    <scope>NUCLEOTIDE SEQUENCE</scope>
    <source>
        <strain evidence="1">Rmic-2018</strain>
    </source>
</reference>
<gene>
    <name evidence="1" type="ORF">HPB51_008195</name>
</gene>
<dbReference type="AlphaFoldDB" id="A0A9J6EGQ6"/>
<sequence>MARNASKATVRLTLNQSVSDLVNQLRFPEAVIELVLNNCIANEPAQLCKQISRCPLLRILRCCANVLQPSQLLQLTLEQLPRLERLELSLVNDAAFDSEIRHVRGYTSQSSDIISCHGLREMYVEVGGHRNFEVLQELLKFYPELTDLHVHYVWGDLWNAVSRCQCIVEKHHNQLKTFTLTSELTASPPTLDGPIYSRADGIYAAICDNFRYQTSSSCTTTFKLDELMSTDRTTILPSQLSVLATYSGRMVESFRFAITRNVWEHVRQLSILLLPRDPCVEFHAMVRHEFREDIARFFHVVLQYVAELNLNSLHFALDFDFIGLLGDRLHSLHALSVPPCAFPNQSAVRHLAASCHRLRDLDVRLEKRRGHFRCHSCELLQKQGNAQPPSYPATLSSSSSSQKSAITGLTLCGVPSNVLLWFVDCYRDAVKLRLAEWFFVKSLQFNHLCRLLGKNGIRCLVLKHQHLPITYEYLQASLASMTSLQHLSLLTSMQVSDIDATKCCLEIAVRATKLQYVHMHYKHDADGSEQRLTWLRRRRKFELLRDRPCLGCCSTATFIGLVKPLNRDCDAGL</sequence>
<keyword evidence="2" id="KW-1185">Reference proteome</keyword>